<protein>
    <submittedName>
        <fullName evidence="1">Uncharacterized protein</fullName>
    </submittedName>
</protein>
<accession>A0A2T3HPL7</accession>
<dbReference type="AlphaFoldDB" id="A0A2T3HPL7"/>
<evidence type="ECO:0000313" key="2">
    <source>
        <dbReference type="Proteomes" id="UP000240912"/>
    </source>
</evidence>
<reference evidence="1 2" key="1">
    <citation type="submission" date="2018-03" db="EMBL/GenBank/DDBJ databases">
        <authorList>
            <person name="Keele B.F."/>
        </authorList>
    </citation>
    <scope>NUCLEOTIDE SEQUENCE [LARGE SCALE GENOMIC DNA]</scope>
    <source>
        <strain evidence="1 2">YL28-9</strain>
    </source>
</reference>
<keyword evidence="2" id="KW-1185">Reference proteome</keyword>
<sequence>MFGAGNNLDTLKVFLNKNHRELMHQEQMLKLRLAHLNTDAEPAYLVEFMEEQVRESQERIAQLRAAGPWSNKDGQGRLTMRFFCLLRAS</sequence>
<dbReference type="EMBL" id="PYLS01000004">
    <property type="protein sequence ID" value="PST84331.1"/>
    <property type="molecule type" value="Genomic_DNA"/>
</dbReference>
<name>A0A2T3HPL7_9SPHI</name>
<comment type="caution">
    <text evidence="1">The sequence shown here is derived from an EMBL/GenBank/DDBJ whole genome shotgun (WGS) entry which is preliminary data.</text>
</comment>
<organism evidence="1 2">
    <name type="scientific">Pedobacter yulinensis</name>
    <dbReference type="NCBI Taxonomy" id="2126353"/>
    <lineage>
        <taxon>Bacteria</taxon>
        <taxon>Pseudomonadati</taxon>
        <taxon>Bacteroidota</taxon>
        <taxon>Sphingobacteriia</taxon>
        <taxon>Sphingobacteriales</taxon>
        <taxon>Sphingobacteriaceae</taxon>
        <taxon>Pedobacter</taxon>
    </lineage>
</organism>
<proteinExistence type="predicted"/>
<evidence type="ECO:0000313" key="1">
    <source>
        <dbReference type="EMBL" id="PST84331.1"/>
    </source>
</evidence>
<gene>
    <name evidence="1" type="ORF">C7T94_06340</name>
</gene>
<dbReference type="Proteomes" id="UP000240912">
    <property type="component" value="Unassembled WGS sequence"/>
</dbReference>